<evidence type="ECO:0000313" key="3">
    <source>
        <dbReference type="EMBL" id="WPU95341.1"/>
    </source>
</evidence>
<evidence type="ECO:0000256" key="2">
    <source>
        <dbReference type="SAM" id="SignalP"/>
    </source>
</evidence>
<name>A0ABZ0TR36_9SPHI</name>
<proteinExistence type="predicted"/>
<dbReference type="EMBL" id="CP139558">
    <property type="protein sequence ID" value="WPU95341.1"/>
    <property type="molecule type" value="Genomic_DNA"/>
</dbReference>
<protein>
    <submittedName>
        <fullName evidence="3">Uncharacterized protein</fullName>
    </submittedName>
</protein>
<keyword evidence="2" id="KW-0732">Signal</keyword>
<dbReference type="RefSeq" id="WP_321564453.1">
    <property type="nucleotide sequence ID" value="NZ_CP139558.1"/>
</dbReference>
<evidence type="ECO:0000256" key="1">
    <source>
        <dbReference type="SAM" id="Phobius"/>
    </source>
</evidence>
<accession>A0ABZ0TR36</accession>
<reference evidence="3 4" key="1">
    <citation type="submission" date="2023-11" db="EMBL/GenBank/DDBJ databases">
        <title>Analysis of the Genomes of Mucilaginibacter gossypii cycad 4 and M. sabulilitoris SNA2: microbes with the potential for plant growth promotion.</title>
        <authorList>
            <person name="Hirsch A.M."/>
            <person name="Humm E."/>
            <person name="Rubbi M."/>
            <person name="Del Vecchio G."/>
            <person name="Ha S.M."/>
            <person name="Pellegrini M."/>
            <person name="Gunsalus R.P."/>
        </authorList>
    </citation>
    <scope>NUCLEOTIDE SEQUENCE [LARGE SCALE GENOMIC DNA]</scope>
    <source>
        <strain evidence="3 4">SNA2</strain>
    </source>
</reference>
<evidence type="ECO:0000313" key="4">
    <source>
        <dbReference type="Proteomes" id="UP001324380"/>
    </source>
</evidence>
<sequence>MKKLLLLCCLFMAAHSFVFAKAIAIDHFVIKENPFAVDEVAVVATDTVGVIQENVNGVFTFVMNGFQEQLKFEKGTAFYRHKLDRSSFLYAKHMNDSGTHSILYYIYKHDSKLSPFHISWILLLAIPLALVLLAYMFKRFIIIAIIIFCIFLYFNYHNGLSIPTFFESIIDGLKGMF</sequence>
<keyword evidence="1" id="KW-0812">Transmembrane</keyword>
<feature type="signal peptide" evidence="2">
    <location>
        <begin position="1"/>
        <end position="20"/>
    </location>
</feature>
<gene>
    <name evidence="3" type="ORF">SNE25_07360</name>
</gene>
<keyword evidence="1" id="KW-0472">Membrane</keyword>
<keyword evidence="1" id="KW-1133">Transmembrane helix</keyword>
<keyword evidence="4" id="KW-1185">Reference proteome</keyword>
<dbReference type="Proteomes" id="UP001324380">
    <property type="component" value="Chromosome"/>
</dbReference>
<feature type="transmembrane region" description="Helical" evidence="1">
    <location>
        <begin position="140"/>
        <end position="156"/>
    </location>
</feature>
<feature type="chain" id="PRO_5046920829" evidence="2">
    <location>
        <begin position="21"/>
        <end position="177"/>
    </location>
</feature>
<organism evidence="3 4">
    <name type="scientific">Mucilaginibacter sabulilitoris</name>
    <dbReference type="NCBI Taxonomy" id="1173583"/>
    <lineage>
        <taxon>Bacteria</taxon>
        <taxon>Pseudomonadati</taxon>
        <taxon>Bacteroidota</taxon>
        <taxon>Sphingobacteriia</taxon>
        <taxon>Sphingobacteriales</taxon>
        <taxon>Sphingobacteriaceae</taxon>
        <taxon>Mucilaginibacter</taxon>
    </lineage>
</organism>
<feature type="transmembrane region" description="Helical" evidence="1">
    <location>
        <begin position="117"/>
        <end position="135"/>
    </location>
</feature>